<proteinExistence type="predicted"/>
<dbReference type="AlphaFoldDB" id="A0A381FH23"/>
<evidence type="ECO:0000313" key="3">
    <source>
        <dbReference type="Proteomes" id="UP000185725"/>
    </source>
</evidence>
<reference evidence="2 4" key="2">
    <citation type="submission" date="2018-06" db="EMBL/GenBank/DDBJ databases">
        <authorList>
            <consortium name="Pathogen Informatics"/>
            <person name="Doyle S."/>
        </authorList>
    </citation>
    <scope>NUCLEOTIDE SEQUENCE [LARGE SCALE GENOMIC DNA]</scope>
    <source>
        <strain evidence="2 4">NCTC13560</strain>
    </source>
</reference>
<keyword evidence="3" id="KW-1185">Reference proteome</keyword>
<gene>
    <name evidence="2" type="ORF">NCTC13560_03316</name>
    <name evidence="1" type="ORF">SAMN05421682_104304</name>
</gene>
<reference evidence="1 3" key="1">
    <citation type="submission" date="2017-01" db="EMBL/GenBank/DDBJ databases">
        <authorList>
            <person name="Varghese N."/>
            <person name="Submissions S."/>
        </authorList>
    </citation>
    <scope>NUCLEOTIDE SEQUENCE [LARGE SCALE GENOMIC DNA]</scope>
    <source>
        <strain evidence="1 3">ATCC 27950</strain>
    </source>
</reference>
<evidence type="ECO:0000313" key="1">
    <source>
        <dbReference type="EMBL" id="SIQ38551.1"/>
    </source>
</evidence>
<dbReference type="Proteomes" id="UP000255231">
    <property type="component" value="Unassembled WGS sequence"/>
</dbReference>
<dbReference type="EMBL" id="UFVS01000001">
    <property type="protein sequence ID" value="SUX45821.1"/>
    <property type="molecule type" value="Genomic_DNA"/>
</dbReference>
<dbReference type="OrthoDB" id="1274774at2"/>
<organism evidence="2 4">
    <name type="scientific">Chryseobacterium indoltheticum</name>
    <dbReference type="NCBI Taxonomy" id="254"/>
    <lineage>
        <taxon>Bacteria</taxon>
        <taxon>Pseudomonadati</taxon>
        <taxon>Bacteroidota</taxon>
        <taxon>Flavobacteriia</taxon>
        <taxon>Flavobacteriales</taxon>
        <taxon>Weeksellaceae</taxon>
        <taxon>Chryseobacterium group</taxon>
        <taxon>Chryseobacterium</taxon>
    </lineage>
</organism>
<dbReference type="Proteomes" id="UP000185725">
    <property type="component" value="Unassembled WGS sequence"/>
</dbReference>
<name>A0A381FH23_9FLAO</name>
<sequence>MKILLPLSILISNLFFGQYHVPHFNITKFINDGGISKEIYTQQNGQLKLNEKYSFDKYSNTIKVTLDQDMNNGSSLIGLDYILDNENRISEEKNHFKDNQLNEKFTQIIKYRYTKSSKQLSYYDYNNKVYLKTFFFYNDKDEVVESITLSNDDLILHERTINYKLDKYEISETEKFTFPKYKTVTKRELDKNGFSIYTESKIDIYSAPKQYMSDVVLYFENEIDQKGNLSKKYAIYGQKKELIQEVITQYLSQ</sequence>
<dbReference type="KEGG" id="cil:EG358_13350"/>
<protein>
    <submittedName>
        <fullName evidence="2">Uncharacterized protein</fullName>
    </submittedName>
</protein>
<dbReference type="EMBL" id="FTMF01000004">
    <property type="protein sequence ID" value="SIQ38551.1"/>
    <property type="molecule type" value="Genomic_DNA"/>
</dbReference>
<dbReference type="GeneID" id="303674693"/>
<accession>A0A381FH23</accession>
<dbReference type="RefSeq" id="WP_076559944.1">
    <property type="nucleotide sequence ID" value="NZ_CP033929.1"/>
</dbReference>
<evidence type="ECO:0000313" key="2">
    <source>
        <dbReference type="EMBL" id="SUX45821.1"/>
    </source>
</evidence>
<evidence type="ECO:0000313" key="4">
    <source>
        <dbReference type="Proteomes" id="UP000255231"/>
    </source>
</evidence>